<protein>
    <submittedName>
        <fullName evidence="2">Uncharacterized protein</fullName>
    </submittedName>
</protein>
<sequence>MAKSRRYRKEKNKKKSSKQTRKRLTFRKNKRNDRQKGGFWGLIPSTGLIPPSGLSPSFYPSTNPLPGSQVVMTQPSMPQYNNVDKVTASIGERGAEAGLPVFNPYTNTWTQGNGGVPPIGPNDTHIILVDDNDENNNITSIQTIDEILKELGKDKQLDLDAYSTKPSEQEFNQKKTEFLDKLKKKFINKYGEKNWDSNAKAFKE</sequence>
<accession>A0A6C0D3G7</accession>
<organism evidence="2">
    <name type="scientific">viral metagenome</name>
    <dbReference type="NCBI Taxonomy" id="1070528"/>
    <lineage>
        <taxon>unclassified sequences</taxon>
        <taxon>metagenomes</taxon>
        <taxon>organismal metagenomes</taxon>
    </lineage>
</organism>
<dbReference type="AlphaFoldDB" id="A0A6C0D3G7"/>
<name>A0A6C0D3G7_9ZZZZ</name>
<evidence type="ECO:0000313" key="2">
    <source>
        <dbReference type="EMBL" id="QHT11057.1"/>
    </source>
</evidence>
<feature type="region of interest" description="Disordered" evidence="1">
    <location>
        <begin position="1"/>
        <end position="39"/>
    </location>
</feature>
<proteinExistence type="predicted"/>
<feature type="compositionally biased region" description="Basic residues" evidence="1">
    <location>
        <begin position="1"/>
        <end position="33"/>
    </location>
</feature>
<evidence type="ECO:0000256" key="1">
    <source>
        <dbReference type="SAM" id="MobiDB-lite"/>
    </source>
</evidence>
<dbReference type="EMBL" id="MN739531">
    <property type="protein sequence ID" value="QHT11057.1"/>
    <property type="molecule type" value="Genomic_DNA"/>
</dbReference>
<reference evidence="2" key="1">
    <citation type="journal article" date="2020" name="Nature">
        <title>Giant virus diversity and host interactions through global metagenomics.</title>
        <authorList>
            <person name="Schulz F."/>
            <person name="Roux S."/>
            <person name="Paez-Espino D."/>
            <person name="Jungbluth S."/>
            <person name="Walsh D.A."/>
            <person name="Denef V.J."/>
            <person name="McMahon K.D."/>
            <person name="Konstantinidis K.T."/>
            <person name="Eloe-Fadrosh E.A."/>
            <person name="Kyrpides N.C."/>
            <person name="Woyke T."/>
        </authorList>
    </citation>
    <scope>NUCLEOTIDE SEQUENCE</scope>
    <source>
        <strain evidence="2">GVMAG-M-3300023174-111</strain>
    </source>
</reference>